<dbReference type="AlphaFoldDB" id="A0A9W6YJX6"/>
<organism evidence="1 2">
    <name type="scientific">Phytophthora lilii</name>
    <dbReference type="NCBI Taxonomy" id="2077276"/>
    <lineage>
        <taxon>Eukaryota</taxon>
        <taxon>Sar</taxon>
        <taxon>Stramenopiles</taxon>
        <taxon>Oomycota</taxon>
        <taxon>Peronosporomycetes</taxon>
        <taxon>Peronosporales</taxon>
        <taxon>Peronosporaceae</taxon>
        <taxon>Phytophthora</taxon>
    </lineage>
</organism>
<dbReference type="Proteomes" id="UP001165083">
    <property type="component" value="Unassembled WGS sequence"/>
</dbReference>
<gene>
    <name evidence="1" type="ORF">Plil01_001819200</name>
</gene>
<comment type="caution">
    <text evidence="1">The sequence shown here is derived from an EMBL/GenBank/DDBJ whole genome shotgun (WGS) entry which is preliminary data.</text>
</comment>
<sequence length="166" mass="19624">MNFQLHRHELTSTDLKHVFTFSRDEYYQLYMDKSLKLMNVGLMTEFSNRKELLRDLQNFNTIRVRIDMFDALTEERKIIHRRIFSRWSNAYMDSIAAYTDEGDNTEYYELLGALYPMHQIPIHLMMGCMDDITNKQQCSSTVVSLKSISKKAASLKLFILDVCKRS</sequence>
<reference evidence="1" key="1">
    <citation type="submission" date="2023-04" db="EMBL/GenBank/DDBJ databases">
        <title>Phytophthora lilii NBRC 32176.</title>
        <authorList>
            <person name="Ichikawa N."/>
            <person name="Sato H."/>
            <person name="Tonouchi N."/>
        </authorList>
    </citation>
    <scope>NUCLEOTIDE SEQUENCE</scope>
    <source>
        <strain evidence="1">NBRC 32176</strain>
    </source>
</reference>
<proteinExistence type="predicted"/>
<keyword evidence="2" id="KW-1185">Reference proteome</keyword>
<protein>
    <submittedName>
        <fullName evidence="1">Unnamed protein product</fullName>
    </submittedName>
</protein>
<evidence type="ECO:0000313" key="1">
    <source>
        <dbReference type="EMBL" id="GMF65548.1"/>
    </source>
</evidence>
<accession>A0A9W6YJX6</accession>
<name>A0A9W6YJX6_9STRA</name>
<dbReference type="EMBL" id="BSXW01012480">
    <property type="protein sequence ID" value="GMF65548.1"/>
    <property type="molecule type" value="Genomic_DNA"/>
</dbReference>
<evidence type="ECO:0000313" key="2">
    <source>
        <dbReference type="Proteomes" id="UP001165083"/>
    </source>
</evidence>